<dbReference type="Proteomes" id="UP000314294">
    <property type="component" value="Unassembled WGS sequence"/>
</dbReference>
<accession>A0A4Z2GWV4</accession>
<dbReference type="AlphaFoldDB" id="A0A4Z2GWV4"/>
<keyword evidence="3" id="KW-1185">Reference proteome</keyword>
<name>A0A4Z2GWV4_9TELE</name>
<sequence>MWNNNDPDETGKRWNIVNRDMRRPGRPKHELRTEDRGSSEEGQRSEVSTELDLNGAGTVRTTEVVPGRR</sequence>
<gene>
    <name evidence="2" type="ORF">EYF80_031845</name>
</gene>
<evidence type="ECO:0000313" key="2">
    <source>
        <dbReference type="EMBL" id="TNN57929.1"/>
    </source>
</evidence>
<reference evidence="2 3" key="1">
    <citation type="submission" date="2019-03" db="EMBL/GenBank/DDBJ databases">
        <title>First draft genome of Liparis tanakae, snailfish: a comprehensive survey of snailfish specific genes.</title>
        <authorList>
            <person name="Kim W."/>
            <person name="Song I."/>
            <person name="Jeong J.-H."/>
            <person name="Kim D."/>
            <person name="Kim S."/>
            <person name="Ryu S."/>
            <person name="Song J.Y."/>
            <person name="Lee S.K."/>
        </authorList>
    </citation>
    <scope>NUCLEOTIDE SEQUENCE [LARGE SCALE GENOMIC DNA]</scope>
    <source>
        <tissue evidence="2">Muscle</tissue>
    </source>
</reference>
<dbReference type="EMBL" id="SRLO01000393">
    <property type="protein sequence ID" value="TNN57929.1"/>
    <property type="molecule type" value="Genomic_DNA"/>
</dbReference>
<comment type="caution">
    <text evidence="2">The sequence shown here is derived from an EMBL/GenBank/DDBJ whole genome shotgun (WGS) entry which is preliminary data.</text>
</comment>
<evidence type="ECO:0000313" key="3">
    <source>
        <dbReference type="Proteomes" id="UP000314294"/>
    </source>
</evidence>
<organism evidence="2 3">
    <name type="scientific">Liparis tanakae</name>
    <name type="common">Tanaka's snailfish</name>
    <dbReference type="NCBI Taxonomy" id="230148"/>
    <lineage>
        <taxon>Eukaryota</taxon>
        <taxon>Metazoa</taxon>
        <taxon>Chordata</taxon>
        <taxon>Craniata</taxon>
        <taxon>Vertebrata</taxon>
        <taxon>Euteleostomi</taxon>
        <taxon>Actinopterygii</taxon>
        <taxon>Neopterygii</taxon>
        <taxon>Teleostei</taxon>
        <taxon>Neoteleostei</taxon>
        <taxon>Acanthomorphata</taxon>
        <taxon>Eupercaria</taxon>
        <taxon>Perciformes</taxon>
        <taxon>Cottioidei</taxon>
        <taxon>Cottales</taxon>
        <taxon>Liparidae</taxon>
        <taxon>Liparis</taxon>
    </lineage>
</organism>
<feature type="compositionally biased region" description="Basic and acidic residues" evidence="1">
    <location>
        <begin position="19"/>
        <end position="44"/>
    </location>
</feature>
<evidence type="ECO:0000256" key="1">
    <source>
        <dbReference type="SAM" id="MobiDB-lite"/>
    </source>
</evidence>
<feature type="region of interest" description="Disordered" evidence="1">
    <location>
        <begin position="1"/>
        <end position="69"/>
    </location>
</feature>
<proteinExistence type="predicted"/>
<protein>
    <submittedName>
        <fullName evidence="2">Uncharacterized protein</fullName>
    </submittedName>
</protein>